<reference evidence="2 3" key="1">
    <citation type="journal article" date="2023" name="Plant Dis.">
        <title>First Report of Diplodia intermedia Causing Canker and Dieback Diseases on Apple Trees in Canada.</title>
        <authorList>
            <person name="Ellouze W."/>
            <person name="Ilyukhin E."/>
            <person name="Sulman M."/>
            <person name="Ali S."/>
        </authorList>
    </citation>
    <scope>NUCLEOTIDE SEQUENCE [LARGE SCALE GENOMIC DNA]</scope>
    <source>
        <strain evidence="2 3">M45-28</strain>
    </source>
</reference>
<sequence>MSSHRALRSAGAVPLLRLPSPPPRRRAAPSARPRAPRPAPARRPTGPGRAKKGKKAAKGRGQPLDGLTAATEEEAEKDWRAMRGLPPLPENDDDDDDEPAALAQQPPPPKRKRKAEGAPIMPVRASKRIADRRLEASAASTTIPLPPSAAPAAPAAPAVPAVSAAPAVPAAPAALPAAPAAALPAAAAPPTPAANALRSRNDPVVGANGFRLLHPQHHFVRGTDQSQHLTMSYTDNTQPGVTQFIRYTPRGPRGAGAAPAIDWNAAADIAKLNRWTCQVLKRHGAASLRPDVTHFTPGERQWLRDYGRRLEADLTNNGTAVPTREEQASAFNARWAGTVVEPGNRQAGRTRPTRTSHSLESEIYRSKLYPDSLRGRR</sequence>
<keyword evidence="3" id="KW-1185">Reference proteome</keyword>
<name>A0ABR3TGG7_9PEZI</name>
<feature type="compositionally biased region" description="Acidic residues" evidence="1">
    <location>
        <begin position="90"/>
        <end position="99"/>
    </location>
</feature>
<evidence type="ECO:0000256" key="1">
    <source>
        <dbReference type="SAM" id="MobiDB-lite"/>
    </source>
</evidence>
<dbReference type="Proteomes" id="UP001521184">
    <property type="component" value="Unassembled WGS sequence"/>
</dbReference>
<feature type="compositionally biased region" description="Basic residues" evidence="1">
    <location>
        <begin position="49"/>
        <end position="58"/>
    </location>
</feature>
<evidence type="ECO:0000313" key="2">
    <source>
        <dbReference type="EMBL" id="KAL1638631.1"/>
    </source>
</evidence>
<feature type="region of interest" description="Disordered" evidence="1">
    <location>
        <begin position="1"/>
        <end position="154"/>
    </location>
</feature>
<proteinExistence type="predicted"/>
<evidence type="ECO:0000313" key="3">
    <source>
        <dbReference type="Proteomes" id="UP001521184"/>
    </source>
</evidence>
<comment type="caution">
    <text evidence="2">The sequence shown here is derived from an EMBL/GenBank/DDBJ whole genome shotgun (WGS) entry which is preliminary data.</text>
</comment>
<accession>A0ABR3TGG7</accession>
<dbReference type="EMBL" id="JAKEKT020000077">
    <property type="protein sequence ID" value="KAL1638631.1"/>
    <property type="molecule type" value="Genomic_DNA"/>
</dbReference>
<organism evidence="2 3">
    <name type="scientific">Diplodia intermedia</name>
    <dbReference type="NCBI Taxonomy" id="856260"/>
    <lineage>
        <taxon>Eukaryota</taxon>
        <taxon>Fungi</taxon>
        <taxon>Dikarya</taxon>
        <taxon>Ascomycota</taxon>
        <taxon>Pezizomycotina</taxon>
        <taxon>Dothideomycetes</taxon>
        <taxon>Dothideomycetes incertae sedis</taxon>
        <taxon>Botryosphaeriales</taxon>
        <taxon>Botryosphaeriaceae</taxon>
        <taxon>Diplodia</taxon>
    </lineage>
</organism>
<protein>
    <submittedName>
        <fullName evidence="2">Uncharacterized protein</fullName>
    </submittedName>
</protein>
<gene>
    <name evidence="2" type="ORF">SLS58_008749</name>
</gene>